<protein>
    <submittedName>
        <fullName evidence="2">Uncharacterized protein</fullName>
    </submittedName>
</protein>
<sequence length="254" mass="26448">MSAAPALPAVRATQQKLSPRQLLDGASSLSTQGTQSRSVQHRNDHSDTSGNRSHRAPLEPARRTPLPTPTPHAPPCHPAPGTPLPGRLSGPGCAPREMPSVRRRPAHRSDQEGRGRLSVAHASDPHPDAACTAAAREVASAAIFEAVQDQGQSGRPDQRGAGETGHGTVGAARLQPPGRDGRGDPHRGERAPPTWKATPSANRSSRAGMSPSPKRAKTRRQRHGAGRGGDGAHGGSVLSGAWCGWDGACARRQA</sequence>
<feature type="compositionally biased region" description="Pro residues" evidence="1">
    <location>
        <begin position="66"/>
        <end position="83"/>
    </location>
</feature>
<organism evidence="2 3">
    <name type="scientific">Streptomyces canus</name>
    <dbReference type="NCBI Taxonomy" id="58343"/>
    <lineage>
        <taxon>Bacteria</taxon>
        <taxon>Bacillati</taxon>
        <taxon>Actinomycetota</taxon>
        <taxon>Actinomycetes</taxon>
        <taxon>Kitasatosporales</taxon>
        <taxon>Streptomycetaceae</taxon>
        <taxon>Streptomyces</taxon>
        <taxon>Streptomyces aurantiacus group</taxon>
    </lineage>
</organism>
<evidence type="ECO:0000256" key="1">
    <source>
        <dbReference type="SAM" id="MobiDB-lite"/>
    </source>
</evidence>
<feature type="compositionally biased region" description="Basic and acidic residues" evidence="1">
    <location>
        <begin position="179"/>
        <end position="190"/>
    </location>
</feature>
<feature type="compositionally biased region" description="Polar residues" evidence="1">
    <location>
        <begin position="197"/>
        <end position="207"/>
    </location>
</feature>
<dbReference type="EMBL" id="JAUSZV010000006">
    <property type="protein sequence ID" value="MDQ0913480.1"/>
    <property type="molecule type" value="Genomic_DNA"/>
</dbReference>
<proteinExistence type="predicted"/>
<feature type="region of interest" description="Disordered" evidence="1">
    <location>
        <begin position="1"/>
        <end position="245"/>
    </location>
</feature>
<gene>
    <name evidence="2" type="ORF">QFZ22_009552</name>
</gene>
<evidence type="ECO:0000313" key="3">
    <source>
        <dbReference type="Proteomes" id="UP001234216"/>
    </source>
</evidence>
<evidence type="ECO:0000313" key="2">
    <source>
        <dbReference type="EMBL" id="MDQ0913480.1"/>
    </source>
</evidence>
<dbReference type="Proteomes" id="UP001234216">
    <property type="component" value="Unassembled WGS sequence"/>
</dbReference>
<feature type="compositionally biased region" description="Polar residues" evidence="1">
    <location>
        <begin position="27"/>
        <end position="38"/>
    </location>
</feature>
<feature type="compositionally biased region" description="Basic residues" evidence="1">
    <location>
        <begin position="214"/>
        <end position="225"/>
    </location>
</feature>
<reference evidence="2" key="1">
    <citation type="submission" date="2023-07" db="EMBL/GenBank/DDBJ databases">
        <title>Comparative genomics of wheat-associated soil bacteria to identify genetic determinants of phenazine resistance.</title>
        <authorList>
            <person name="Mouncey N."/>
        </authorList>
    </citation>
    <scope>NUCLEOTIDE SEQUENCE</scope>
    <source>
        <strain evidence="2">V4I22</strain>
    </source>
</reference>
<dbReference type="AlphaFoldDB" id="A0AAW8FWY4"/>
<accession>A0AAW8FWY4</accession>
<name>A0AAW8FWY4_9ACTN</name>
<comment type="caution">
    <text evidence="2">The sequence shown here is derived from an EMBL/GenBank/DDBJ whole genome shotgun (WGS) entry which is preliminary data.</text>
</comment>